<proteinExistence type="predicted"/>
<evidence type="ECO:0000256" key="1">
    <source>
        <dbReference type="SAM" id="Coils"/>
    </source>
</evidence>
<organism evidence="3 4">
    <name type="scientific">Deinandra increscens subsp. villosa</name>
    <dbReference type="NCBI Taxonomy" id="3103831"/>
    <lineage>
        <taxon>Eukaryota</taxon>
        <taxon>Viridiplantae</taxon>
        <taxon>Streptophyta</taxon>
        <taxon>Embryophyta</taxon>
        <taxon>Tracheophyta</taxon>
        <taxon>Spermatophyta</taxon>
        <taxon>Magnoliopsida</taxon>
        <taxon>eudicotyledons</taxon>
        <taxon>Gunneridae</taxon>
        <taxon>Pentapetalae</taxon>
        <taxon>asterids</taxon>
        <taxon>campanulids</taxon>
        <taxon>Asterales</taxon>
        <taxon>Asteraceae</taxon>
        <taxon>Asteroideae</taxon>
        <taxon>Heliantheae alliance</taxon>
        <taxon>Madieae</taxon>
        <taxon>Madiinae</taxon>
        <taxon>Deinandra</taxon>
    </lineage>
</organism>
<dbReference type="EMBL" id="JBCNJP010000009">
    <property type="protein sequence ID" value="KAK9073502.1"/>
    <property type="molecule type" value="Genomic_DNA"/>
</dbReference>
<protein>
    <recommendedName>
        <fullName evidence="5">Transposase, Ptta/En/Spm, plant</fullName>
    </recommendedName>
</protein>
<sequence length="333" mass="36913">MDHEGEALKDLNEHTYNSEDECNDDYSSQESEEYEMDNNDAQVDNDTQVDELPPQANKRGFTRLAKGRAKFENNAASKSAKEVRAQYVYDHTMGRGGYVYLKEKLVQNKENVADDSPSRAFIWRKARVNKEGECKTLVAENETKINAGSLSVEPGTDALKLVLGKERGGYLKAIGYGVTSRGYWQGAPKGRSKERIKKLEAELKNEKQLREKKDQEVEHLTDMVKAQHEKIDKLTAFMNRMIQDKQVDKAVNSVKSAETPLTITGMINSVHNASQKQSTPPNSSQRSADKVCSTTVSQHTPPSTIASGKKERGKKRQITEAAAAAASTAGASQ</sequence>
<evidence type="ECO:0000313" key="3">
    <source>
        <dbReference type="EMBL" id="KAK9073502.1"/>
    </source>
</evidence>
<accession>A0AAP0DIW0</accession>
<feature type="compositionally biased region" description="Low complexity" evidence="2">
    <location>
        <begin position="321"/>
        <end position="333"/>
    </location>
</feature>
<feature type="region of interest" description="Disordered" evidence="2">
    <location>
        <begin position="272"/>
        <end position="333"/>
    </location>
</feature>
<feature type="compositionally biased region" description="Polar residues" evidence="2">
    <location>
        <begin position="272"/>
        <end position="306"/>
    </location>
</feature>
<keyword evidence="1" id="KW-0175">Coiled coil</keyword>
<reference evidence="3 4" key="1">
    <citation type="submission" date="2024-04" db="EMBL/GenBank/DDBJ databases">
        <title>The reference genome of an endangered Asteraceae, Deinandra increscens subsp. villosa, native to the Central Coast of California.</title>
        <authorList>
            <person name="Guilliams M."/>
            <person name="Hasenstab-Lehman K."/>
            <person name="Meyer R."/>
            <person name="Mcevoy S."/>
        </authorList>
    </citation>
    <scope>NUCLEOTIDE SEQUENCE [LARGE SCALE GENOMIC DNA]</scope>
    <source>
        <tissue evidence="3">Leaf</tissue>
    </source>
</reference>
<feature type="coiled-coil region" evidence="1">
    <location>
        <begin position="189"/>
        <end position="223"/>
    </location>
</feature>
<gene>
    <name evidence="3" type="ORF">SSX86_007826</name>
</gene>
<dbReference type="Proteomes" id="UP001408789">
    <property type="component" value="Unassembled WGS sequence"/>
</dbReference>
<dbReference type="PANTHER" id="PTHR33018">
    <property type="entry name" value="OS10G0338966 PROTEIN-RELATED"/>
    <property type="match status" value="1"/>
</dbReference>
<feature type="region of interest" description="Disordered" evidence="2">
    <location>
        <begin position="1"/>
        <end position="60"/>
    </location>
</feature>
<feature type="compositionally biased region" description="Basic and acidic residues" evidence="2">
    <location>
        <begin position="1"/>
        <end position="17"/>
    </location>
</feature>
<evidence type="ECO:0000256" key="2">
    <source>
        <dbReference type="SAM" id="MobiDB-lite"/>
    </source>
</evidence>
<dbReference type="PANTHER" id="PTHR33018:SF34">
    <property type="entry name" value="OS02G0472350 PROTEIN"/>
    <property type="match status" value="1"/>
</dbReference>
<comment type="caution">
    <text evidence="3">The sequence shown here is derived from an EMBL/GenBank/DDBJ whole genome shotgun (WGS) entry which is preliminary data.</text>
</comment>
<evidence type="ECO:0008006" key="5">
    <source>
        <dbReference type="Google" id="ProtNLM"/>
    </source>
</evidence>
<name>A0AAP0DIW0_9ASTR</name>
<keyword evidence="4" id="KW-1185">Reference proteome</keyword>
<dbReference type="AlphaFoldDB" id="A0AAP0DIW0"/>
<evidence type="ECO:0000313" key="4">
    <source>
        <dbReference type="Proteomes" id="UP001408789"/>
    </source>
</evidence>